<gene>
    <name evidence="1" type="ORF">ISG29_16340</name>
</gene>
<dbReference type="RefSeq" id="WP_194504517.1">
    <property type="nucleotide sequence ID" value="NZ_JADIVZ010000010.1"/>
</dbReference>
<comment type="caution">
    <text evidence="1">The sequence shown here is derived from an EMBL/GenBank/DDBJ whole genome shotgun (WGS) entry which is preliminary data.</text>
</comment>
<evidence type="ECO:0000313" key="1">
    <source>
        <dbReference type="EMBL" id="MBF4163262.1"/>
    </source>
</evidence>
<dbReference type="EMBL" id="JADIVZ010000010">
    <property type="protein sequence ID" value="MBF4163262.1"/>
    <property type="molecule type" value="Genomic_DNA"/>
</dbReference>
<sequence length="263" mass="28626">MTLHDLLTPTPAPPPYGEWGEPERLRHLVFLDGRLIDSWSEPVEGTSWAAEARRLDRLAAPAPEPPAPPRWQLALDWLGDRVGGAEAVARLHGEAFDEPELPSDCLRLAQRERIGHVAELLDAVAALRHDADLGVALRQALVALWRSDPDLVDHAVSARSVAGGLAWAVGKANGLLHPQGTWRSGELRDALGLTSSPAAMGRSVQAALFGLREPARCSWWRPEGESDLLALGHAEVLLPEVRVRLVRLRDRAYAVRAEEGATS</sequence>
<evidence type="ECO:0000313" key="2">
    <source>
        <dbReference type="Proteomes" id="UP000656804"/>
    </source>
</evidence>
<protein>
    <submittedName>
        <fullName evidence="1">Uncharacterized protein</fullName>
    </submittedName>
</protein>
<dbReference type="AlphaFoldDB" id="A0A930V3R4"/>
<dbReference type="Proteomes" id="UP000656804">
    <property type="component" value="Unassembled WGS sequence"/>
</dbReference>
<name>A0A930V3R4_9ACTN</name>
<proteinExistence type="predicted"/>
<accession>A0A930V3R4</accession>
<keyword evidence="2" id="KW-1185">Reference proteome</keyword>
<reference evidence="1" key="1">
    <citation type="submission" date="2020-11" db="EMBL/GenBank/DDBJ databases">
        <title>Nocardioides sp. CBS4Y-1, whole genome shotgun sequence.</title>
        <authorList>
            <person name="Tuo L."/>
        </authorList>
    </citation>
    <scope>NUCLEOTIDE SEQUENCE</scope>
    <source>
        <strain evidence="1">CBS4Y-1</strain>
    </source>
</reference>
<organism evidence="1 2">
    <name type="scientific">Nocardioides acrostichi</name>
    <dbReference type="NCBI Taxonomy" id="2784339"/>
    <lineage>
        <taxon>Bacteria</taxon>
        <taxon>Bacillati</taxon>
        <taxon>Actinomycetota</taxon>
        <taxon>Actinomycetes</taxon>
        <taxon>Propionibacteriales</taxon>
        <taxon>Nocardioidaceae</taxon>
        <taxon>Nocardioides</taxon>
    </lineage>
</organism>